<dbReference type="EMBL" id="REGN01001887">
    <property type="protein sequence ID" value="RNA31856.1"/>
    <property type="molecule type" value="Genomic_DNA"/>
</dbReference>
<sequence>MAMTEAAIAIEKSTIAAVLAFLHVEEIFVPNDDFGARQIKTKAVDFEIKNQPINNRNKYCSRVPNNREFVSN</sequence>
<accession>A0A3M7S7U7</accession>
<gene>
    <name evidence="1" type="ORF">BpHYR1_007048</name>
</gene>
<reference evidence="1 2" key="1">
    <citation type="journal article" date="2018" name="Sci. Rep.">
        <title>Genomic signatures of local adaptation to the degree of environmental predictability in rotifers.</title>
        <authorList>
            <person name="Franch-Gras L."/>
            <person name="Hahn C."/>
            <person name="Garcia-Roger E.M."/>
            <person name="Carmona M.J."/>
            <person name="Serra M."/>
            <person name="Gomez A."/>
        </authorList>
    </citation>
    <scope>NUCLEOTIDE SEQUENCE [LARGE SCALE GENOMIC DNA]</scope>
    <source>
        <strain evidence="1">HYR1</strain>
    </source>
</reference>
<evidence type="ECO:0000313" key="2">
    <source>
        <dbReference type="Proteomes" id="UP000276133"/>
    </source>
</evidence>
<protein>
    <submittedName>
        <fullName evidence="1">Uncharacterized protein</fullName>
    </submittedName>
</protein>
<keyword evidence="2" id="KW-1185">Reference proteome</keyword>
<proteinExistence type="predicted"/>
<comment type="caution">
    <text evidence="1">The sequence shown here is derived from an EMBL/GenBank/DDBJ whole genome shotgun (WGS) entry which is preliminary data.</text>
</comment>
<name>A0A3M7S7U7_BRAPC</name>
<dbReference type="Proteomes" id="UP000276133">
    <property type="component" value="Unassembled WGS sequence"/>
</dbReference>
<dbReference type="AlphaFoldDB" id="A0A3M7S7U7"/>
<evidence type="ECO:0000313" key="1">
    <source>
        <dbReference type="EMBL" id="RNA31856.1"/>
    </source>
</evidence>
<organism evidence="1 2">
    <name type="scientific">Brachionus plicatilis</name>
    <name type="common">Marine rotifer</name>
    <name type="synonym">Brachionus muelleri</name>
    <dbReference type="NCBI Taxonomy" id="10195"/>
    <lineage>
        <taxon>Eukaryota</taxon>
        <taxon>Metazoa</taxon>
        <taxon>Spiralia</taxon>
        <taxon>Gnathifera</taxon>
        <taxon>Rotifera</taxon>
        <taxon>Eurotatoria</taxon>
        <taxon>Monogononta</taxon>
        <taxon>Pseudotrocha</taxon>
        <taxon>Ploima</taxon>
        <taxon>Brachionidae</taxon>
        <taxon>Brachionus</taxon>
    </lineage>
</organism>